<dbReference type="KEGG" id="fcy:FRACYDRAFT_251244"/>
<accession>A0A1E7ENA1</accession>
<organism evidence="1 2">
    <name type="scientific">Fragilariopsis cylindrus CCMP1102</name>
    <dbReference type="NCBI Taxonomy" id="635003"/>
    <lineage>
        <taxon>Eukaryota</taxon>
        <taxon>Sar</taxon>
        <taxon>Stramenopiles</taxon>
        <taxon>Ochrophyta</taxon>
        <taxon>Bacillariophyta</taxon>
        <taxon>Bacillariophyceae</taxon>
        <taxon>Bacillariophycidae</taxon>
        <taxon>Bacillariales</taxon>
        <taxon>Bacillariaceae</taxon>
        <taxon>Fragilariopsis</taxon>
    </lineage>
</organism>
<gene>
    <name evidence="1" type="ORF">FRACYDRAFT_251244</name>
</gene>
<dbReference type="InParanoid" id="A0A1E7ENA1"/>
<sequence>MSEELADSIVLAARKMEHKEVEVIALIHYTDFDGKYRINCPISMTFNLFEHAYNYLAMEGYCKVSADESTEFKKSLEDVKAGPVVIMVMTDDKNDGRDLNGMLNVIMWRIGGFR</sequence>
<evidence type="ECO:0000313" key="1">
    <source>
        <dbReference type="EMBL" id="OEU07439.1"/>
    </source>
</evidence>
<name>A0A1E7ENA1_9STRA</name>
<dbReference type="Proteomes" id="UP000095751">
    <property type="component" value="Unassembled WGS sequence"/>
</dbReference>
<evidence type="ECO:0000313" key="2">
    <source>
        <dbReference type="Proteomes" id="UP000095751"/>
    </source>
</evidence>
<proteinExistence type="predicted"/>
<protein>
    <submittedName>
        <fullName evidence="1">Uncharacterized protein</fullName>
    </submittedName>
</protein>
<dbReference type="AlphaFoldDB" id="A0A1E7ENA1"/>
<reference evidence="1 2" key="1">
    <citation type="submission" date="2016-09" db="EMBL/GenBank/DDBJ databases">
        <title>Extensive genetic diversity and differential bi-allelic expression allows diatom success in the polar Southern Ocean.</title>
        <authorList>
            <consortium name="DOE Joint Genome Institute"/>
            <person name="Mock T."/>
            <person name="Otillar R.P."/>
            <person name="Strauss J."/>
            <person name="Dupont C."/>
            <person name="Frickenhaus S."/>
            <person name="Maumus F."/>
            <person name="Mcmullan M."/>
            <person name="Sanges R."/>
            <person name="Schmutz J."/>
            <person name="Toseland A."/>
            <person name="Valas R."/>
            <person name="Veluchamy A."/>
            <person name="Ward B.J."/>
            <person name="Allen A."/>
            <person name="Barry K."/>
            <person name="Falciatore A."/>
            <person name="Ferrante M."/>
            <person name="Fortunato A.E."/>
            <person name="Gloeckner G."/>
            <person name="Gruber A."/>
            <person name="Hipkin R."/>
            <person name="Janech M."/>
            <person name="Kroth P."/>
            <person name="Leese F."/>
            <person name="Lindquist E."/>
            <person name="Lyon B.R."/>
            <person name="Martin J."/>
            <person name="Mayer C."/>
            <person name="Parker M."/>
            <person name="Quesneville H."/>
            <person name="Raymond J."/>
            <person name="Uhlig C."/>
            <person name="Valentin K.U."/>
            <person name="Worden A.Z."/>
            <person name="Armbrust E.V."/>
            <person name="Bowler C."/>
            <person name="Green B."/>
            <person name="Moulton V."/>
            <person name="Van Oosterhout C."/>
            <person name="Grigoriev I."/>
        </authorList>
    </citation>
    <scope>NUCLEOTIDE SEQUENCE [LARGE SCALE GENOMIC DNA]</scope>
    <source>
        <strain evidence="1 2">CCMP1102</strain>
    </source>
</reference>
<keyword evidence="2" id="KW-1185">Reference proteome</keyword>
<dbReference type="EMBL" id="KV784386">
    <property type="protein sequence ID" value="OEU07439.1"/>
    <property type="molecule type" value="Genomic_DNA"/>
</dbReference>